<gene>
    <name evidence="2" type="ORF">STVIR_3171</name>
</gene>
<dbReference type="InterPro" id="IPR013785">
    <property type="entry name" value="Aldolase_TIM"/>
</dbReference>
<evidence type="ECO:0000313" key="2">
    <source>
        <dbReference type="EMBL" id="ELS55826.1"/>
    </source>
</evidence>
<accession>L8PE38</accession>
<dbReference type="PANTHER" id="PTHR32332:SF20">
    <property type="entry name" value="2-NITROPROPANE DIOXYGENASE-LIKE PROTEIN"/>
    <property type="match status" value="1"/>
</dbReference>
<dbReference type="PANTHER" id="PTHR32332">
    <property type="entry name" value="2-NITROPROPANE DIOXYGENASE"/>
    <property type="match status" value="1"/>
</dbReference>
<comment type="caution">
    <text evidence="2">The sequence shown here is derived from an EMBL/GenBank/DDBJ whole genome shotgun (WGS) entry which is preliminary data.</text>
</comment>
<dbReference type="AlphaFoldDB" id="L8PE38"/>
<dbReference type="Proteomes" id="UP000011205">
    <property type="component" value="Unassembled WGS sequence"/>
</dbReference>
<dbReference type="PATRIC" id="fig|1160705.3.peg.3147"/>
<feature type="domain" description="[Acyl-carrier-protein] S-malonyltransferase-like inserted helical" evidence="1">
    <location>
        <begin position="380"/>
        <end position="459"/>
    </location>
</feature>
<dbReference type="SUPFAM" id="SSF51412">
    <property type="entry name" value="Inosine monophosphate dehydrogenase (IMPDH)"/>
    <property type="match status" value="1"/>
</dbReference>
<reference evidence="2 3" key="1">
    <citation type="journal article" date="2013" name="Genome Announc.">
        <title>Draft Genome Sequence of Streptomyces viridochromogenes Strain Tu57, Producer of Avilamycin.</title>
        <authorList>
            <person name="Gruning B.A."/>
            <person name="Erxleben A."/>
            <person name="Hahnlein A."/>
            <person name="Gunther S."/>
        </authorList>
    </citation>
    <scope>NUCLEOTIDE SEQUENCE [LARGE SCALE GENOMIC DNA]</scope>
    <source>
        <strain evidence="2 3">Tue57</strain>
    </source>
</reference>
<sequence length="527" mass="56435">MLSSRGLAEPVFDGAALVAVTQQIGTALQLVARRADGALGVADGGWHAGAGGDLAVTATLPPLYPEWLGDQDFTRAHQVRFPYVAGEMANGISGPELVAAMAKAQLLAFLGAAGLDADRLRGDLRQLGAELGGCRNWGVNLIHHPDDPGAEERVADLLLAARVPLISASAFMTLTPAVVRCAAAGLYRDRGGRIVRPVGLFAKVSRPETAELFMSPAPVELLRLLVAQGRLTQEEASLAERVPVAEDVTVEADSGGHTDGRPLGAILPAVVALRDALARRLRLERPVRVGAAGGLGDPAAVAAAFAMGAAYVVTGTVNQLAREAALSGRAKEMLARAQVTDVATAPSASHFEFGANVQVLRRGTMFAGRAERLRRLYERHTMLEDLPGAVREELEREVFRMPLGQVWQATRDYWAHRDPAVLVRAEADAKYRMALVFRWYLGSASAWAVEGRPDRVVDYQLWCSPAAGAFNSWVAGSFLADPQARTVVQIARNLLQGAAAVTRAHQLRTFGVRLPPEAFDYRPRPLI</sequence>
<organism evidence="2 3">
    <name type="scientific">Streptomyces viridochromogenes Tue57</name>
    <dbReference type="NCBI Taxonomy" id="1160705"/>
    <lineage>
        <taxon>Bacteria</taxon>
        <taxon>Bacillati</taxon>
        <taxon>Actinomycetota</taxon>
        <taxon>Actinomycetes</taxon>
        <taxon>Kitasatosporales</taxon>
        <taxon>Streptomycetaceae</taxon>
        <taxon>Streptomyces</taxon>
    </lineage>
</organism>
<protein>
    <submittedName>
        <fullName evidence="2">Putative Oxidoreductase</fullName>
    </submittedName>
</protein>
<dbReference type="Pfam" id="PF21607">
    <property type="entry name" value="FabD_helical_ins"/>
    <property type="match status" value="1"/>
</dbReference>
<dbReference type="NCBIfam" id="TIGR02814">
    <property type="entry name" value="pfaD_fam"/>
    <property type="match status" value="1"/>
</dbReference>
<proteinExistence type="predicted"/>
<dbReference type="InterPro" id="IPR014179">
    <property type="entry name" value="PfaD-like_TIM-barrel"/>
</dbReference>
<evidence type="ECO:0000259" key="1">
    <source>
        <dbReference type="Pfam" id="PF21607"/>
    </source>
</evidence>
<dbReference type="Gene3D" id="3.20.20.70">
    <property type="entry name" value="Aldolase class I"/>
    <property type="match status" value="1"/>
</dbReference>
<name>L8PE38_STRVR</name>
<dbReference type="EMBL" id="AMLP01000102">
    <property type="protein sequence ID" value="ELS55826.1"/>
    <property type="molecule type" value="Genomic_DNA"/>
</dbReference>
<evidence type="ECO:0000313" key="3">
    <source>
        <dbReference type="Proteomes" id="UP000011205"/>
    </source>
</evidence>
<dbReference type="InterPro" id="IPR049489">
    <property type="entry name" value="FabD-like_helical_ins"/>
</dbReference>